<dbReference type="PROSITE" id="PS50011">
    <property type="entry name" value="PROTEIN_KINASE_DOM"/>
    <property type="match status" value="1"/>
</dbReference>
<dbReference type="Pfam" id="PF00069">
    <property type="entry name" value="Pkinase"/>
    <property type="match status" value="1"/>
</dbReference>
<feature type="domain" description="Protein kinase" evidence="1">
    <location>
        <begin position="1"/>
        <end position="112"/>
    </location>
</feature>
<dbReference type="Gene3D" id="1.10.510.10">
    <property type="entry name" value="Transferase(Phosphotransferase) domain 1"/>
    <property type="match status" value="1"/>
</dbReference>
<dbReference type="GO" id="GO:0005524">
    <property type="term" value="F:ATP binding"/>
    <property type="evidence" value="ECO:0007669"/>
    <property type="project" value="InterPro"/>
</dbReference>
<dbReference type="KEGG" id="dha:DEHA2A00968g"/>
<reference evidence="2 3" key="1">
    <citation type="journal article" date="2004" name="Nature">
        <title>Genome evolution in yeasts.</title>
        <authorList>
            <consortium name="Genolevures"/>
            <person name="Dujon B."/>
            <person name="Sherman D."/>
            <person name="Fischer G."/>
            <person name="Durrens P."/>
            <person name="Casaregola S."/>
            <person name="Lafontaine I."/>
            <person name="de Montigny J."/>
            <person name="Marck C."/>
            <person name="Neuveglise C."/>
            <person name="Talla E."/>
            <person name="Goffard N."/>
            <person name="Frangeul L."/>
            <person name="Aigle M."/>
            <person name="Anthouard V."/>
            <person name="Babour A."/>
            <person name="Barbe V."/>
            <person name="Barnay S."/>
            <person name="Blanchin S."/>
            <person name="Beckerich J.M."/>
            <person name="Beyne E."/>
            <person name="Bleykasten C."/>
            <person name="Boisrame A."/>
            <person name="Boyer J."/>
            <person name="Cattolico L."/>
            <person name="Confanioleri F."/>
            <person name="de Daruvar A."/>
            <person name="Despons L."/>
            <person name="Fabre E."/>
            <person name="Fairhead C."/>
            <person name="Ferry-Dumazet H."/>
            <person name="Groppi A."/>
            <person name="Hantraye F."/>
            <person name="Hennequin C."/>
            <person name="Jauniaux N."/>
            <person name="Joyet P."/>
            <person name="Kachouri R."/>
            <person name="Kerrest A."/>
            <person name="Koszul R."/>
            <person name="Lemaire M."/>
            <person name="Lesur I."/>
            <person name="Ma L."/>
            <person name="Muller H."/>
            <person name="Nicaud J.M."/>
            <person name="Nikolski M."/>
            <person name="Oztas S."/>
            <person name="Ozier-Kalogeropoulos O."/>
            <person name="Pellenz S."/>
            <person name="Potier S."/>
            <person name="Richard G.F."/>
            <person name="Straub M.L."/>
            <person name="Suleau A."/>
            <person name="Swennene D."/>
            <person name="Tekaia F."/>
            <person name="Wesolowski-Louvel M."/>
            <person name="Westhof E."/>
            <person name="Wirth B."/>
            <person name="Zeniou-Meyer M."/>
            <person name="Zivanovic I."/>
            <person name="Bolotin-Fukuhara M."/>
            <person name="Thierry A."/>
            <person name="Bouchier C."/>
            <person name="Caudron B."/>
            <person name="Scarpelli C."/>
            <person name="Gaillardin C."/>
            <person name="Weissenbach J."/>
            <person name="Wincker P."/>
            <person name="Souciet J.L."/>
        </authorList>
    </citation>
    <scope>NUCLEOTIDE SEQUENCE [LARGE SCALE GENOMIC DNA]</scope>
    <source>
        <strain evidence="3">ATCC 36239 / CBS 767 / BCRC 21394 / JCM 1990 / NBRC 0083 / IGC 2968</strain>
    </source>
</reference>
<protein>
    <submittedName>
        <fullName evidence="2">DEHA2A00968p</fullName>
    </submittedName>
</protein>
<dbReference type="Proteomes" id="UP000000599">
    <property type="component" value="Chromosome A"/>
</dbReference>
<dbReference type="GeneID" id="2899293"/>
<evidence type="ECO:0000313" key="3">
    <source>
        <dbReference type="Proteomes" id="UP000000599"/>
    </source>
</evidence>
<dbReference type="OrthoDB" id="4482376at2759"/>
<proteinExistence type="predicted"/>
<sequence length="112" mass="13262">MDVPHKRGYMKFRLDRYYLTKGYFNLSHYIETIPLDNKDIELYRKAKGQLEVIHRHGIIHGDIKTENILCARDGKVYIIDFAFSVTKNEWNTQKSMESDISDLKYVFGLDEV</sequence>
<evidence type="ECO:0000259" key="1">
    <source>
        <dbReference type="PROSITE" id="PS50011"/>
    </source>
</evidence>
<evidence type="ECO:0000313" key="2">
    <source>
        <dbReference type="EMBL" id="CAG84327.1"/>
    </source>
</evidence>
<dbReference type="InterPro" id="IPR011009">
    <property type="entry name" value="Kinase-like_dom_sf"/>
</dbReference>
<dbReference type="SUPFAM" id="SSF56112">
    <property type="entry name" value="Protein kinase-like (PK-like)"/>
    <property type="match status" value="1"/>
</dbReference>
<dbReference type="InParanoid" id="Q6BZI9"/>
<dbReference type="GO" id="GO:0004672">
    <property type="term" value="F:protein kinase activity"/>
    <property type="evidence" value="ECO:0007669"/>
    <property type="project" value="InterPro"/>
</dbReference>
<dbReference type="HOGENOM" id="CLU_2145776_0_0_1"/>
<dbReference type="InterPro" id="IPR000719">
    <property type="entry name" value="Prot_kinase_dom"/>
</dbReference>
<accession>Q6BZI9</accession>
<dbReference type="EMBL" id="CR382133">
    <property type="protein sequence ID" value="CAG84327.1"/>
    <property type="molecule type" value="Genomic_DNA"/>
</dbReference>
<organism evidence="2 3">
    <name type="scientific">Debaryomyces hansenii (strain ATCC 36239 / CBS 767 / BCRC 21394 / JCM 1990 / NBRC 0083 / IGC 2968)</name>
    <name type="common">Yeast</name>
    <name type="synonym">Torulaspora hansenii</name>
    <dbReference type="NCBI Taxonomy" id="284592"/>
    <lineage>
        <taxon>Eukaryota</taxon>
        <taxon>Fungi</taxon>
        <taxon>Dikarya</taxon>
        <taxon>Ascomycota</taxon>
        <taxon>Saccharomycotina</taxon>
        <taxon>Pichiomycetes</taxon>
        <taxon>Debaryomycetaceae</taxon>
        <taxon>Debaryomyces</taxon>
    </lineage>
</organism>
<keyword evidence="3" id="KW-1185">Reference proteome</keyword>
<dbReference type="PROSITE" id="PS00108">
    <property type="entry name" value="PROTEIN_KINASE_ST"/>
    <property type="match status" value="1"/>
</dbReference>
<dbReference type="AlphaFoldDB" id="Q6BZI9"/>
<dbReference type="VEuPathDB" id="FungiDB:DEHA2A00968g"/>
<gene>
    <name evidence="2" type="ordered locus">DEHA2A00968g</name>
</gene>
<dbReference type="RefSeq" id="XP_456380.1">
    <property type="nucleotide sequence ID" value="XM_456380.1"/>
</dbReference>
<dbReference type="InterPro" id="IPR008271">
    <property type="entry name" value="Ser/Thr_kinase_AS"/>
</dbReference>
<name>Q6BZI9_DEBHA</name>